<comment type="similarity">
    <text evidence="2">Belongs to the ERCC1/RAD10/SWI10 family.</text>
</comment>
<keyword evidence="6" id="KW-0539">Nucleus</keyword>
<feature type="compositionally biased region" description="Polar residues" evidence="7">
    <location>
        <begin position="361"/>
        <end position="381"/>
    </location>
</feature>
<feature type="compositionally biased region" description="Polar residues" evidence="7">
    <location>
        <begin position="37"/>
        <end position="55"/>
    </location>
</feature>
<feature type="region of interest" description="Disordered" evidence="7">
    <location>
        <begin position="80"/>
        <end position="118"/>
    </location>
</feature>
<keyword evidence="3" id="KW-0227">DNA damage</keyword>
<sequence length="432" mass="47207">MGMGSEEGALPKPLVHIPSYSQVLEDSRPQPPPSLFRASSQSSSVANPNLSSRSDSPAAAAVHVEASSFTEAFSFLRSTEFYSPPPPPPPAAPSPPAPASGPGSGPRSSWSNGNPLAANQQRVPMPVQSGQARNAIIVSRRQQGNPVLKYIRNVRWVFGDIVPDYLLGQTTCALYLSLRYHLLHPDYLYFRIRELQKSFRLRVVLCHIDVEDVIKPLHEVTKTALLHDCSLLCAWSLEECGRYLETIKMYENKPADNIQERTDNDYLSRLTGALTSVRHVNRTDVVTLGSTFGTLAAIMGASMEELARCPGIGERKVKRLYDAFHEPFRRTTKQLRLSSMGFTAGEGASNSPVSLSNPNSQQAGAITAENPSGSNPASQQAEPEVSVRRALDAVYAKLDRRKVDGKDDIRSDGTKTDSLKAPVEGIEVIELD</sequence>
<evidence type="ECO:0000256" key="5">
    <source>
        <dbReference type="ARBA" id="ARBA00023204"/>
    </source>
</evidence>
<evidence type="ECO:0000256" key="7">
    <source>
        <dbReference type="SAM" id="MobiDB-lite"/>
    </source>
</evidence>
<dbReference type="SUPFAM" id="SSF47781">
    <property type="entry name" value="RuvA domain 2-like"/>
    <property type="match status" value="1"/>
</dbReference>
<evidence type="ECO:0000259" key="8">
    <source>
        <dbReference type="Pfam" id="PF03834"/>
    </source>
</evidence>
<comment type="subcellular location">
    <subcellularLocation>
        <location evidence="1">Nucleus</location>
    </subcellularLocation>
</comment>
<dbReference type="EMBL" id="OZ020106">
    <property type="protein sequence ID" value="CAK9257785.1"/>
    <property type="molecule type" value="Genomic_DNA"/>
</dbReference>
<dbReference type="CDD" id="cd22325">
    <property type="entry name" value="ERCC1_C-like"/>
    <property type="match status" value="1"/>
</dbReference>
<dbReference type="Gene3D" id="1.10.150.20">
    <property type="entry name" value="5' to 3' exonuclease, C-terminal subdomain"/>
    <property type="match status" value="1"/>
</dbReference>
<dbReference type="InterPro" id="IPR004579">
    <property type="entry name" value="ERCC1/RAD10/SWI10"/>
</dbReference>
<evidence type="ECO:0000256" key="1">
    <source>
        <dbReference type="ARBA" id="ARBA00004123"/>
    </source>
</evidence>
<proteinExistence type="inferred from homology"/>
<dbReference type="Pfam" id="PF14520">
    <property type="entry name" value="HHH_5"/>
    <property type="match status" value="1"/>
</dbReference>
<feature type="domain" description="ERCC1-like central" evidence="8">
    <location>
        <begin position="136"/>
        <end position="248"/>
    </location>
</feature>
<gene>
    <name evidence="9" type="ORF">CSSPJE1EN1_LOCUS3263</name>
</gene>
<reference evidence="9" key="1">
    <citation type="submission" date="2024-02" db="EMBL/GenBank/DDBJ databases">
        <authorList>
            <consortium name="ELIXIR-Norway"/>
            <consortium name="Elixir Norway"/>
        </authorList>
    </citation>
    <scope>NUCLEOTIDE SEQUENCE</scope>
</reference>
<feature type="region of interest" description="Disordered" evidence="7">
    <location>
        <begin position="402"/>
        <end position="421"/>
    </location>
</feature>
<dbReference type="InterPro" id="IPR010994">
    <property type="entry name" value="RuvA_2-like"/>
</dbReference>
<dbReference type="NCBIfam" id="TIGR00597">
    <property type="entry name" value="rad10"/>
    <property type="match status" value="1"/>
</dbReference>
<dbReference type="PRINTS" id="PR00671">
    <property type="entry name" value="INHIBINBB"/>
</dbReference>
<keyword evidence="10" id="KW-1185">Reference proteome</keyword>
<evidence type="ECO:0000256" key="6">
    <source>
        <dbReference type="ARBA" id="ARBA00023242"/>
    </source>
</evidence>
<evidence type="ECO:0000313" key="9">
    <source>
        <dbReference type="EMBL" id="CAK9257785.1"/>
    </source>
</evidence>
<dbReference type="InterPro" id="IPR011335">
    <property type="entry name" value="Restrct_endonuc-II-like"/>
</dbReference>
<evidence type="ECO:0000256" key="4">
    <source>
        <dbReference type="ARBA" id="ARBA00023125"/>
    </source>
</evidence>
<keyword evidence="4" id="KW-0238">DNA-binding</keyword>
<dbReference type="Gene3D" id="3.40.50.10130">
    <property type="match status" value="1"/>
</dbReference>
<protein>
    <recommendedName>
        <fullName evidence="8">ERCC1-like central domain-containing protein</fullName>
    </recommendedName>
</protein>
<evidence type="ECO:0000256" key="3">
    <source>
        <dbReference type="ARBA" id="ARBA00022763"/>
    </source>
</evidence>
<dbReference type="PANTHER" id="PTHR12749">
    <property type="entry name" value="EXCISION REPAIR CROSS-COMPLEMENTING 1 ERCC1"/>
    <property type="match status" value="1"/>
</dbReference>
<feature type="region of interest" description="Disordered" evidence="7">
    <location>
        <begin position="20"/>
        <end position="63"/>
    </location>
</feature>
<feature type="compositionally biased region" description="Pro residues" evidence="7">
    <location>
        <begin position="83"/>
        <end position="99"/>
    </location>
</feature>
<keyword evidence="5" id="KW-0234">DNA repair</keyword>
<dbReference type="SUPFAM" id="SSF52980">
    <property type="entry name" value="Restriction endonuclease-like"/>
    <property type="match status" value="1"/>
</dbReference>
<accession>A0ABP0VWM2</accession>
<evidence type="ECO:0000256" key="2">
    <source>
        <dbReference type="ARBA" id="ARBA00008283"/>
    </source>
</evidence>
<feature type="compositionally biased region" description="Basic and acidic residues" evidence="7">
    <location>
        <begin position="402"/>
        <end position="418"/>
    </location>
</feature>
<feature type="compositionally biased region" description="Low complexity" evidence="7">
    <location>
        <begin position="349"/>
        <end position="360"/>
    </location>
</feature>
<name>A0ABP0VWM2_9BRYO</name>
<feature type="region of interest" description="Disordered" evidence="7">
    <location>
        <begin position="342"/>
        <end position="386"/>
    </location>
</feature>
<feature type="compositionally biased region" description="Polar residues" evidence="7">
    <location>
        <begin position="107"/>
        <end position="118"/>
    </location>
</feature>
<evidence type="ECO:0000313" key="10">
    <source>
        <dbReference type="Proteomes" id="UP001497444"/>
    </source>
</evidence>
<dbReference type="Pfam" id="PF03834">
    <property type="entry name" value="Rad10"/>
    <property type="match status" value="1"/>
</dbReference>
<organism evidence="9 10">
    <name type="scientific">Sphagnum jensenii</name>
    <dbReference type="NCBI Taxonomy" id="128206"/>
    <lineage>
        <taxon>Eukaryota</taxon>
        <taxon>Viridiplantae</taxon>
        <taxon>Streptophyta</taxon>
        <taxon>Embryophyta</taxon>
        <taxon>Bryophyta</taxon>
        <taxon>Sphagnophytina</taxon>
        <taxon>Sphagnopsida</taxon>
        <taxon>Sphagnales</taxon>
        <taxon>Sphagnaceae</taxon>
        <taxon>Sphagnum</taxon>
    </lineage>
</organism>
<dbReference type="Proteomes" id="UP001497444">
    <property type="component" value="Chromosome 11"/>
</dbReference>
<dbReference type="PANTHER" id="PTHR12749:SF0">
    <property type="entry name" value="DNA EXCISION REPAIR PROTEIN ERCC-1"/>
    <property type="match status" value="1"/>
</dbReference>
<dbReference type="InterPro" id="IPR047260">
    <property type="entry name" value="ERCC1-like_central_dom"/>
</dbReference>